<dbReference type="Gene3D" id="3.40.50.150">
    <property type="entry name" value="Vaccinia Virus protein VP39"/>
    <property type="match status" value="1"/>
</dbReference>
<comment type="caution">
    <text evidence="3">The sequence shown here is derived from an EMBL/GenBank/DDBJ whole genome shotgun (WGS) entry which is preliminary data.</text>
</comment>
<keyword evidence="3" id="KW-0489">Methyltransferase</keyword>
<dbReference type="CDD" id="cd02440">
    <property type="entry name" value="AdoMet_MTases"/>
    <property type="match status" value="1"/>
</dbReference>
<evidence type="ECO:0000313" key="4">
    <source>
        <dbReference type="Proteomes" id="UP001287356"/>
    </source>
</evidence>
<dbReference type="GO" id="GO:0008168">
    <property type="term" value="F:methyltransferase activity"/>
    <property type="evidence" value="ECO:0007669"/>
    <property type="project" value="UniProtKB-KW"/>
</dbReference>
<dbReference type="PANTHER" id="PTHR43591:SF10">
    <property type="entry name" value="ABC TRANSMEMBRANE TYPE-1 DOMAIN-CONTAINING PROTEIN-RELATED"/>
    <property type="match status" value="1"/>
</dbReference>
<accession>A0AAE0N800</accession>
<evidence type="ECO:0000313" key="3">
    <source>
        <dbReference type="EMBL" id="KAK3374157.1"/>
    </source>
</evidence>
<dbReference type="InterPro" id="IPR029063">
    <property type="entry name" value="SAM-dependent_MTases_sf"/>
</dbReference>
<organism evidence="3 4">
    <name type="scientific">Lasiosphaeria ovina</name>
    <dbReference type="NCBI Taxonomy" id="92902"/>
    <lineage>
        <taxon>Eukaryota</taxon>
        <taxon>Fungi</taxon>
        <taxon>Dikarya</taxon>
        <taxon>Ascomycota</taxon>
        <taxon>Pezizomycotina</taxon>
        <taxon>Sordariomycetes</taxon>
        <taxon>Sordariomycetidae</taxon>
        <taxon>Sordariales</taxon>
        <taxon>Lasiosphaeriaceae</taxon>
        <taxon>Lasiosphaeria</taxon>
    </lineage>
</organism>
<dbReference type="GO" id="GO:0032259">
    <property type="term" value="P:methylation"/>
    <property type="evidence" value="ECO:0007669"/>
    <property type="project" value="UniProtKB-KW"/>
</dbReference>
<gene>
    <name evidence="3" type="ORF">B0T24DRAFT_288845</name>
</gene>
<comment type="similarity">
    <text evidence="1">Belongs to the methyltransferase superfamily. LaeA methyltransferase family.</text>
</comment>
<name>A0AAE0N800_9PEZI</name>
<dbReference type="EMBL" id="JAULSN010000004">
    <property type="protein sequence ID" value="KAK3374157.1"/>
    <property type="molecule type" value="Genomic_DNA"/>
</dbReference>
<keyword evidence="4" id="KW-1185">Reference proteome</keyword>
<evidence type="ECO:0000256" key="1">
    <source>
        <dbReference type="ARBA" id="ARBA00038158"/>
    </source>
</evidence>
<keyword evidence="3" id="KW-0808">Transferase</keyword>
<dbReference type="SUPFAM" id="SSF53335">
    <property type="entry name" value="S-adenosyl-L-methionine-dependent methyltransferases"/>
    <property type="match status" value="1"/>
</dbReference>
<sequence length="394" mass="42625">MADPTPAAAAAAAPAAPASAPAPESSTSAPPAAAAPAVAPAAAPAAASPPAQASTAPAAAATSPAADDAPIDPDANIEIDDALRDDDSAIGSQVSAFTESLSSSVVDYPIKHGRRYHKFRSGAYPFPNDEDEMDRLDMAHELMYVGTGEKHYLAPVEESKLHRILDLGTGTGIWAITIGDEFPNAEVIGNDLSAIQPTWIPPNVKFEVDDIESPWVYGAKFDWVFCRYLTACILDWPKLVKNAYDNLNPGGWAEFQDFEFNFYSEDGSVNDDLSVRKWILALNEAAKKTKRELNPGSYLGGWLKDAGFTNVVHQRFKFPLGPWPKDPKYKEIGLYNIAQFEQGVEGFSLGLLVGVLGWAVEEVQVLIAGVRKDVRNPNLHIQFDFHVAYGQKPE</sequence>
<dbReference type="Pfam" id="PF13489">
    <property type="entry name" value="Methyltransf_23"/>
    <property type="match status" value="1"/>
</dbReference>
<protein>
    <submittedName>
        <fullName evidence="3">Methyltransferase domain-containing protein</fullName>
    </submittedName>
</protein>
<proteinExistence type="inferred from homology"/>
<dbReference type="PANTHER" id="PTHR43591">
    <property type="entry name" value="METHYLTRANSFERASE"/>
    <property type="match status" value="1"/>
</dbReference>
<reference evidence="3" key="2">
    <citation type="submission" date="2023-06" db="EMBL/GenBank/DDBJ databases">
        <authorList>
            <consortium name="Lawrence Berkeley National Laboratory"/>
            <person name="Haridas S."/>
            <person name="Hensen N."/>
            <person name="Bonometti L."/>
            <person name="Westerberg I."/>
            <person name="Brannstrom I.O."/>
            <person name="Guillou S."/>
            <person name="Cros-Aarteil S."/>
            <person name="Calhoun S."/>
            <person name="Kuo A."/>
            <person name="Mondo S."/>
            <person name="Pangilinan J."/>
            <person name="Riley R."/>
            <person name="Labutti K."/>
            <person name="Andreopoulos B."/>
            <person name="Lipzen A."/>
            <person name="Chen C."/>
            <person name="Yanf M."/>
            <person name="Daum C."/>
            <person name="Ng V."/>
            <person name="Clum A."/>
            <person name="Steindorff A."/>
            <person name="Ohm R."/>
            <person name="Martin F."/>
            <person name="Silar P."/>
            <person name="Natvig D."/>
            <person name="Lalanne C."/>
            <person name="Gautier V."/>
            <person name="Ament-Velasquez S.L."/>
            <person name="Kruys A."/>
            <person name="Hutchinson M.I."/>
            <person name="Powell A.J."/>
            <person name="Barry K."/>
            <person name="Miller A.N."/>
            <person name="Grigoriev I.V."/>
            <person name="Debuchy R."/>
            <person name="Gladieux P."/>
            <person name="Thoren M.H."/>
            <person name="Johannesson H."/>
        </authorList>
    </citation>
    <scope>NUCLEOTIDE SEQUENCE</scope>
    <source>
        <strain evidence="3">CBS 958.72</strain>
    </source>
</reference>
<dbReference type="AlphaFoldDB" id="A0AAE0N800"/>
<evidence type="ECO:0000256" key="2">
    <source>
        <dbReference type="SAM" id="MobiDB-lite"/>
    </source>
</evidence>
<feature type="region of interest" description="Disordered" evidence="2">
    <location>
        <begin position="1"/>
        <end position="74"/>
    </location>
</feature>
<reference evidence="3" key="1">
    <citation type="journal article" date="2023" name="Mol. Phylogenet. Evol.">
        <title>Genome-scale phylogeny and comparative genomics of the fungal order Sordariales.</title>
        <authorList>
            <person name="Hensen N."/>
            <person name="Bonometti L."/>
            <person name="Westerberg I."/>
            <person name="Brannstrom I.O."/>
            <person name="Guillou S."/>
            <person name="Cros-Aarteil S."/>
            <person name="Calhoun S."/>
            <person name="Haridas S."/>
            <person name="Kuo A."/>
            <person name="Mondo S."/>
            <person name="Pangilinan J."/>
            <person name="Riley R."/>
            <person name="LaButti K."/>
            <person name="Andreopoulos B."/>
            <person name="Lipzen A."/>
            <person name="Chen C."/>
            <person name="Yan M."/>
            <person name="Daum C."/>
            <person name="Ng V."/>
            <person name="Clum A."/>
            <person name="Steindorff A."/>
            <person name="Ohm R.A."/>
            <person name="Martin F."/>
            <person name="Silar P."/>
            <person name="Natvig D.O."/>
            <person name="Lalanne C."/>
            <person name="Gautier V."/>
            <person name="Ament-Velasquez S.L."/>
            <person name="Kruys A."/>
            <person name="Hutchinson M.I."/>
            <person name="Powell A.J."/>
            <person name="Barry K."/>
            <person name="Miller A.N."/>
            <person name="Grigoriev I.V."/>
            <person name="Debuchy R."/>
            <person name="Gladieux P."/>
            <person name="Hiltunen Thoren M."/>
            <person name="Johannesson H."/>
        </authorList>
    </citation>
    <scope>NUCLEOTIDE SEQUENCE</scope>
    <source>
        <strain evidence="3">CBS 958.72</strain>
    </source>
</reference>
<dbReference type="Proteomes" id="UP001287356">
    <property type="component" value="Unassembled WGS sequence"/>
</dbReference>
<feature type="compositionally biased region" description="Low complexity" evidence="2">
    <location>
        <begin position="1"/>
        <end position="68"/>
    </location>
</feature>